<dbReference type="Gene3D" id="2.40.10.10">
    <property type="entry name" value="Trypsin-like serine proteases"/>
    <property type="match status" value="2"/>
</dbReference>
<keyword evidence="4" id="KW-0720">Serine protease</keyword>
<dbReference type="Pfam" id="PF13365">
    <property type="entry name" value="Trypsin_2"/>
    <property type="match status" value="1"/>
</dbReference>
<keyword evidence="2 7" id="KW-0645">Protease</keyword>
<reference evidence="8" key="1">
    <citation type="journal article" date="2019" name="Int. J. Syst. Evol. Microbiol.">
        <title>The Global Catalogue of Microorganisms (GCM) 10K type strain sequencing project: providing services to taxonomists for standard genome sequencing and annotation.</title>
        <authorList>
            <consortium name="The Broad Institute Genomics Platform"/>
            <consortium name="The Broad Institute Genome Sequencing Center for Infectious Disease"/>
            <person name="Wu L."/>
            <person name="Ma J."/>
        </authorList>
    </citation>
    <scope>NUCLEOTIDE SEQUENCE [LARGE SCALE GENOMIC DNA]</scope>
    <source>
        <strain evidence="8">CGMCC 1.13574</strain>
    </source>
</reference>
<evidence type="ECO:0000256" key="2">
    <source>
        <dbReference type="ARBA" id="ARBA00022670"/>
    </source>
</evidence>
<evidence type="ECO:0000256" key="5">
    <source>
        <dbReference type="SAM" id="Phobius"/>
    </source>
</evidence>
<evidence type="ECO:0000256" key="1">
    <source>
        <dbReference type="ARBA" id="ARBA00010541"/>
    </source>
</evidence>
<dbReference type="Pfam" id="PF13180">
    <property type="entry name" value="PDZ_2"/>
    <property type="match status" value="1"/>
</dbReference>
<evidence type="ECO:0000256" key="3">
    <source>
        <dbReference type="ARBA" id="ARBA00022801"/>
    </source>
</evidence>
<proteinExistence type="inferred from homology"/>
<dbReference type="GO" id="GO:0008233">
    <property type="term" value="F:peptidase activity"/>
    <property type="evidence" value="ECO:0007669"/>
    <property type="project" value="UniProtKB-KW"/>
</dbReference>
<dbReference type="InterPro" id="IPR036034">
    <property type="entry name" value="PDZ_sf"/>
</dbReference>
<dbReference type="SUPFAM" id="SSF50156">
    <property type="entry name" value="PDZ domain-like"/>
    <property type="match status" value="1"/>
</dbReference>
<organism evidence="7 8">
    <name type="scientific">Tumebacillus lipolyticus</name>
    <dbReference type="NCBI Taxonomy" id="1280370"/>
    <lineage>
        <taxon>Bacteria</taxon>
        <taxon>Bacillati</taxon>
        <taxon>Bacillota</taxon>
        <taxon>Bacilli</taxon>
        <taxon>Bacillales</taxon>
        <taxon>Alicyclobacillaceae</taxon>
        <taxon>Tumebacillus</taxon>
    </lineage>
</organism>
<accession>A0ABW4ZYS5</accession>
<evidence type="ECO:0000313" key="7">
    <source>
        <dbReference type="EMBL" id="MFD2170563.1"/>
    </source>
</evidence>
<keyword evidence="5" id="KW-0812">Transmembrane</keyword>
<comment type="similarity">
    <text evidence="1">Belongs to the peptidase S1C family.</text>
</comment>
<dbReference type="InterPro" id="IPR001478">
    <property type="entry name" value="PDZ"/>
</dbReference>
<dbReference type="InterPro" id="IPR043504">
    <property type="entry name" value="Peptidase_S1_PA_chymotrypsin"/>
</dbReference>
<dbReference type="Proteomes" id="UP001597343">
    <property type="component" value="Unassembled WGS sequence"/>
</dbReference>
<dbReference type="GO" id="GO:0006508">
    <property type="term" value="P:proteolysis"/>
    <property type="evidence" value="ECO:0007669"/>
    <property type="project" value="UniProtKB-KW"/>
</dbReference>
<dbReference type="Gene3D" id="2.30.42.10">
    <property type="match status" value="1"/>
</dbReference>
<gene>
    <name evidence="7" type="ORF">ACFSOY_11180</name>
</gene>
<keyword evidence="5" id="KW-1133">Transmembrane helix</keyword>
<name>A0ABW4ZYS5_9BACL</name>
<protein>
    <submittedName>
        <fullName evidence="7">S1C family serine protease</fullName>
        <ecNumber evidence="7">3.4.21.-</ecNumber>
    </submittedName>
</protein>
<sequence>MGFYDDFDSKPKRNKGSFGTWIAVSLVSALIGSATTVALVPTLIKSNVIESNTVFADNGNSKGGSSETINVNVQTGVVEAVEKIKPAVVGVLNLQKNRDFFGRSAGNEQMKGTGSGILFDDKGHIITNNHVVDGADTVEISLQDGKRIKAKVLGADSMTDLAVLEVDPNDVKGITPAKFGNSESLNIGEPAIAIGNPLGLKFAQSVTVGVISATKREMPIYDESGVEVFSQNVLQTDAAINPGNSGGALVNIKGELIGINSAKISSTGVEGIGFAIPINEAQPILQQLMEKGSIVRPVMGISPVALTEVPEGYRGKVPVEAGIYVYQSHENAKKAGIEAGDVIVKIDGAAVEDPIQLRKILYKKQPGDSVKVEFYRGQDLKTVELVLAKP</sequence>
<dbReference type="InterPro" id="IPR001940">
    <property type="entry name" value="Peptidase_S1C"/>
</dbReference>
<feature type="domain" description="PDZ" evidence="6">
    <location>
        <begin position="297"/>
        <end position="378"/>
    </location>
</feature>
<dbReference type="EC" id="3.4.21.-" evidence="7"/>
<dbReference type="PANTHER" id="PTHR43343:SF3">
    <property type="entry name" value="PROTEASE DO-LIKE 8, CHLOROPLASTIC"/>
    <property type="match status" value="1"/>
</dbReference>
<keyword evidence="3 7" id="KW-0378">Hydrolase</keyword>
<keyword evidence="8" id="KW-1185">Reference proteome</keyword>
<dbReference type="PRINTS" id="PR00834">
    <property type="entry name" value="PROTEASES2C"/>
</dbReference>
<comment type="caution">
    <text evidence="7">The sequence shown here is derived from an EMBL/GenBank/DDBJ whole genome shotgun (WGS) entry which is preliminary data.</text>
</comment>
<evidence type="ECO:0000256" key="4">
    <source>
        <dbReference type="ARBA" id="ARBA00022825"/>
    </source>
</evidence>
<evidence type="ECO:0000313" key="8">
    <source>
        <dbReference type="Proteomes" id="UP001597343"/>
    </source>
</evidence>
<keyword evidence="5" id="KW-0472">Membrane</keyword>
<dbReference type="PANTHER" id="PTHR43343">
    <property type="entry name" value="PEPTIDASE S12"/>
    <property type="match status" value="1"/>
</dbReference>
<dbReference type="RefSeq" id="WP_386046598.1">
    <property type="nucleotide sequence ID" value="NZ_JBHUIO010000005.1"/>
</dbReference>
<feature type="transmembrane region" description="Helical" evidence="5">
    <location>
        <begin position="21"/>
        <end position="44"/>
    </location>
</feature>
<evidence type="ECO:0000259" key="6">
    <source>
        <dbReference type="SMART" id="SM00228"/>
    </source>
</evidence>
<dbReference type="SUPFAM" id="SSF50494">
    <property type="entry name" value="Trypsin-like serine proteases"/>
    <property type="match status" value="1"/>
</dbReference>
<dbReference type="SMART" id="SM00228">
    <property type="entry name" value="PDZ"/>
    <property type="match status" value="1"/>
</dbReference>
<dbReference type="InterPro" id="IPR051201">
    <property type="entry name" value="Chloro_Bact_Ser_Proteases"/>
</dbReference>
<dbReference type="EMBL" id="JBHUIO010000005">
    <property type="protein sequence ID" value="MFD2170563.1"/>
    <property type="molecule type" value="Genomic_DNA"/>
</dbReference>
<dbReference type="InterPro" id="IPR009003">
    <property type="entry name" value="Peptidase_S1_PA"/>
</dbReference>